<dbReference type="Gene3D" id="3.20.80.10">
    <property type="entry name" value="Regulatory factor, effector binding domain"/>
    <property type="match status" value="1"/>
</dbReference>
<dbReference type="InterPro" id="IPR011256">
    <property type="entry name" value="Reg_factor_effector_dom_sf"/>
</dbReference>
<comment type="caution">
    <text evidence="1">The sequence shown here is derived from an EMBL/GenBank/DDBJ whole genome shotgun (WGS) entry which is preliminary data.</text>
</comment>
<accession>A0A150MJQ1</accession>
<name>A0A150MJQ1_9BACL</name>
<sequence length="73" mass="8159">MDIQIVTMSSLKIIGMGWTGPYSQGYEIPKLFDQFAAREKEIVNQKDIDYSLYDVCAAAVDLAVSDLFPQNPV</sequence>
<organism evidence="1 2">
    <name type="scientific">Parageobacillus toebii</name>
    <dbReference type="NCBI Taxonomy" id="153151"/>
    <lineage>
        <taxon>Bacteria</taxon>
        <taxon>Bacillati</taxon>
        <taxon>Bacillota</taxon>
        <taxon>Bacilli</taxon>
        <taxon>Bacillales</taxon>
        <taxon>Anoxybacillaceae</taxon>
        <taxon>Parageobacillus</taxon>
    </lineage>
</organism>
<gene>
    <name evidence="1" type="ORF">B4110_1540</name>
</gene>
<evidence type="ECO:0000313" key="2">
    <source>
        <dbReference type="Proteomes" id="UP000075324"/>
    </source>
</evidence>
<dbReference type="SUPFAM" id="SSF55136">
    <property type="entry name" value="Probable bacterial effector-binding domain"/>
    <property type="match status" value="1"/>
</dbReference>
<evidence type="ECO:0000313" key="1">
    <source>
        <dbReference type="EMBL" id="KYD24757.1"/>
    </source>
</evidence>
<reference evidence="1 2" key="1">
    <citation type="submission" date="2016-01" db="EMBL/GenBank/DDBJ databases">
        <title>Draft Genome Sequences of Seven Thermophilic Sporeformers Isolated from Foods.</title>
        <authorList>
            <person name="Berendsen E.M."/>
            <person name="Wells-Bennik M.H."/>
            <person name="Krawcyk A.O."/>
            <person name="De Jong A."/>
            <person name="Holsappel S."/>
            <person name="Eijlander R.T."/>
            <person name="Kuipers O.P."/>
        </authorList>
    </citation>
    <scope>NUCLEOTIDE SEQUENCE [LARGE SCALE GENOMIC DNA]</scope>
    <source>
        <strain evidence="1 2">B4110</strain>
    </source>
</reference>
<protein>
    <submittedName>
        <fullName evidence="1">Uncharacterized protein</fullName>
    </submittedName>
</protein>
<dbReference type="AlphaFoldDB" id="A0A150MJQ1"/>
<dbReference type="RefSeq" id="WP_153016841.1">
    <property type="nucleotide sequence ID" value="NZ_LQYW01000147.1"/>
</dbReference>
<proteinExistence type="predicted"/>
<dbReference type="Proteomes" id="UP000075324">
    <property type="component" value="Unassembled WGS sequence"/>
</dbReference>
<dbReference type="EMBL" id="LQYW01000147">
    <property type="protein sequence ID" value="KYD24757.1"/>
    <property type="molecule type" value="Genomic_DNA"/>
</dbReference>